<comment type="caution">
    <text evidence="1">The sequence shown here is derived from an EMBL/GenBank/DDBJ whole genome shotgun (WGS) entry which is preliminary data.</text>
</comment>
<proteinExistence type="predicted"/>
<dbReference type="AlphaFoldDB" id="A0AAD3XI82"/>
<evidence type="ECO:0000313" key="1">
    <source>
        <dbReference type="EMBL" id="GMH05281.1"/>
    </source>
</evidence>
<reference evidence="1" key="1">
    <citation type="submission" date="2023-05" db="EMBL/GenBank/DDBJ databases">
        <title>Nepenthes gracilis genome sequencing.</title>
        <authorList>
            <person name="Fukushima K."/>
        </authorList>
    </citation>
    <scope>NUCLEOTIDE SEQUENCE</scope>
    <source>
        <strain evidence="1">SING2019-196</strain>
    </source>
</reference>
<gene>
    <name evidence="1" type="ORF">Nepgr_007121</name>
</gene>
<accession>A0AAD3XI82</accession>
<dbReference type="Proteomes" id="UP001279734">
    <property type="component" value="Unassembled WGS sequence"/>
</dbReference>
<organism evidence="1 2">
    <name type="scientific">Nepenthes gracilis</name>
    <name type="common">Slender pitcher plant</name>
    <dbReference type="NCBI Taxonomy" id="150966"/>
    <lineage>
        <taxon>Eukaryota</taxon>
        <taxon>Viridiplantae</taxon>
        <taxon>Streptophyta</taxon>
        <taxon>Embryophyta</taxon>
        <taxon>Tracheophyta</taxon>
        <taxon>Spermatophyta</taxon>
        <taxon>Magnoliopsida</taxon>
        <taxon>eudicotyledons</taxon>
        <taxon>Gunneridae</taxon>
        <taxon>Pentapetalae</taxon>
        <taxon>Caryophyllales</taxon>
        <taxon>Nepenthaceae</taxon>
        <taxon>Nepenthes</taxon>
    </lineage>
</organism>
<keyword evidence="2" id="KW-1185">Reference proteome</keyword>
<name>A0AAD3XI82_NEPGR</name>
<protein>
    <submittedName>
        <fullName evidence="1">Uncharacterized protein</fullName>
    </submittedName>
</protein>
<evidence type="ECO:0000313" key="2">
    <source>
        <dbReference type="Proteomes" id="UP001279734"/>
    </source>
</evidence>
<dbReference type="EMBL" id="BSYO01000005">
    <property type="protein sequence ID" value="GMH05281.1"/>
    <property type="molecule type" value="Genomic_DNA"/>
</dbReference>
<sequence length="96" mass="10676">MVSAMDEPVGWRRVLAAPGHPKATTTCRHEAASKHHIEINKSQLPRKALMSQGPNYTLLRSLMEPAKRDNKPTSNQLAGAESLPKLPWEECFPYGV</sequence>